<sequence>MLDDGLHCSTALHILQEVLDYAPTPAPPLHSRTRVRRTAAGPPVPMSTIAPLLPGPHMQDCDAYKRGFGGDATDQRFSVKKQPRRPQLGTVGSIVTTAPQMQAEAANAAG</sequence>
<organism evidence="2 3">
    <name type="scientific">Lentithecium fluviatile CBS 122367</name>
    <dbReference type="NCBI Taxonomy" id="1168545"/>
    <lineage>
        <taxon>Eukaryota</taxon>
        <taxon>Fungi</taxon>
        <taxon>Dikarya</taxon>
        <taxon>Ascomycota</taxon>
        <taxon>Pezizomycotina</taxon>
        <taxon>Dothideomycetes</taxon>
        <taxon>Pleosporomycetidae</taxon>
        <taxon>Pleosporales</taxon>
        <taxon>Massarineae</taxon>
        <taxon>Lentitheciaceae</taxon>
        <taxon>Lentithecium</taxon>
    </lineage>
</organism>
<evidence type="ECO:0000313" key="3">
    <source>
        <dbReference type="Proteomes" id="UP000799291"/>
    </source>
</evidence>
<name>A0A6G1IQZ1_9PLEO</name>
<evidence type="ECO:0000256" key="1">
    <source>
        <dbReference type="SAM" id="MobiDB-lite"/>
    </source>
</evidence>
<proteinExistence type="predicted"/>
<reference evidence="2" key="1">
    <citation type="journal article" date="2020" name="Stud. Mycol.">
        <title>101 Dothideomycetes genomes: a test case for predicting lifestyles and emergence of pathogens.</title>
        <authorList>
            <person name="Haridas S."/>
            <person name="Albert R."/>
            <person name="Binder M."/>
            <person name="Bloem J."/>
            <person name="Labutti K."/>
            <person name="Salamov A."/>
            <person name="Andreopoulos B."/>
            <person name="Baker S."/>
            <person name="Barry K."/>
            <person name="Bills G."/>
            <person name="Bluhm B."/>
            <person name="Cannon C."/>
            <person name="Castanera R."/>
            <person name="Culley D."/>
            <person name="Daum C."/>
            <person name="Ezra D."/>
            <person name="Gonzalez J."/>
            <person name="Henrissat B."/>
            <person name="Kuo A."/>
            <person name="Liang C."/>
            <person name="Lipzen A."/>
            <person name="Lutzoni F."/>
            <person name="Magnuson J."/>
            <person name="Mondo S."/>
            <person name="Nolan M."/>
            <person name="Ohm R."/>
            <person name="Pangilinan J."/>
            <person name="Park H.-J."/>
            <person name="Ramirez L."/>
            <person name="Alfaro M."/>
            <person name="Sun H."/>
            <person name="Tritt A."/>
            <person name="Yoshinaga Y."/>
            <person name="Zwiers L.-H."/>
            <person name="Turgeon B."/>
            <person name="Goodwin S."/>
            <person name="Spatafora J."/>
            <person name="Crous P."/>
            <person name="Grigoriev I."/>
        </authorList>
    </citation>
    <scope>NUCLEOTIDE SEQUENCE</scope>
    <source>
        <strain evidence="2">CBS 122367</strain>
    </source>
</reference>
<dbReference type="Proteomes" id="UP000799291">
    <property type="component" value="Unassembled WGS sequence"/>
</dbReference>
<dbReference type="EMBL" id="MU005595">
    <property type="protein sequence ID" value="KAF2680667.1"/>
    <property type="molecule type" value="Genomic_DNA"/>
</dbReference>
<gene>
    <name evidence="2" type="ORF">K458DRAFT_392709</name>
</gene>
<protein>
    <submittedName>
        <fullName evidence="2">Uncharacterized protein</fullName>
    </submittedName>
</protein>
<keyword evidence="3" id="KW-1185">Reference proteome</keyword>
<evidence type="ECO:0000313" key="2">
    <source>
        <dbReference type="EMBL" id="KAF2680667.1"/>
    </source>
</evidence>
<accession>A0A6G1IQZ1</accession>
<feature type="region of interest" description="Disordered" evidence="1">
    <location>
        <begin position="25"/>
        <end position="96"/>
    </location>
</feature>
<dbReference type="AlphaFoldDB" id="A0A6G1IQZ1"/>